<reference evidence="1" key="1">
    <citation type="submission" date="2015-09" db="EMBL/GenBank/DDBJ databases">
        <authorList>
            <person name="Jackson K.R."/>
            <person name="Lunt B.L."/>
            <person name="Fisher J.N.B."/>
            <person name="Gardner A.V."/>
            <person name="Bailey M.E."/>
            <person name="Deus L.M."/>
            <person name="Earl A.S."/>
            <person name="Gibby P.D."/>
            <person name="Hartmann K.A."/>
            <person name="Liu J.E."/>
            <person name="Manci A.M."/>
            <person name="Nielsen D.A."/>
            <person name="Solomon M.B."/>
            <person name="Breakwell D.P."/>
            <person name="Burnett S.H."/>
            <person name="Grose J.H."/>
        </authorList>
    </citation>
    <scope>NUCLEOTIDE SEQUENCE</scope>
    <source>
        <strain evidence="1">7805</strain>
    </source>
</reference>
<dbReference type="AlphaFoldDB" id="A0A1J1JDF2"/>
<gene>
    <name evidence="1" type="ORF">PLAM_0794</name>
</gene>
<proteinExistence type="predicted"/>
<accession>A0A1J1JDF2</accession>
<protein>
    <submittedName>
        <fullName evidence="1">Uncharacterized protein</fullName>
    </submittedName>
</protein>
<name>A0A1J1JDF2_PLAAG</name>
<evidence type="ECO:0000313" key="1">
    <source>
        <dbReference type="EMBL" id="CUM58761.1"/>
    </source>
</evidence>
<dbReference type="EMBL" id="LO018304">
    <property type="protein sequence ID" value="CUM58761.1"/>
    <property type="molecule type" value="Genomic_DNA"/>
</dbReference>
<organism evidence="1">
    <name type="scientific">Planktothrix agardhii</name>
    <name type="common">Oscillatoria agardhii</name>
    <dbReference type="NCBI Taxonomy" id="1160"/>
    <lineage>
        <taxon>Bacteria</taxon>
        <taxon>Bacillati</taxon>
        <taxon>Cyanobacteriota</taxon>
        <taxon>Cyanophyceae</taxon>
        <taxon>Oscillatoriophycideae</taxon>
        <taxon>Oscillatoriales</taxon>
        <taxon>Microcoleaceae</taxon>
        <taxon>Planktothrix</taxon>
    </lineage>
</organism>
<sequence>MIYYVGTSPAQCQSYMLSLEAKKSYISITSPRCCVALFSLRE</sequence>